<reference evidence="1" key="1">
    <citation type="journal article" date="2021" name="bioRxiv">
        <title>Whole Genome Assembly and Annotation of Northern Wild Rice, Zizania palustris L., Supports a Whole Genome Duplication in the Zizania Genus.</title>
        <authorList>
            <person name="Haas M."/>
            <person name="Kono T."/>
            <person name="Macchietto M."/>
            <person name="Millas R."/>
            <person name="McGilp L."/>
            <person name="Shao M."/>
            <person name="Duquette J."/>
            <person name="Hirsch C.N."/>
            <person name="Kimball J."/>
        </authorList>
    </citation>
    <scope>NUCLEOTIDE SEQUENCE</scope>
    <source>
        <tissue evidence="1">Fresh leaf tissue</tissue>
    </source>
</reference>
<sequence>METGGFAQNRIDQEGNEEEEAMVAYFVGGIHIYLKARALEGLDGDPHRVATAVGMELSRGWENRGVEKGKETREN</sequence>
<gene>
    <name evidence="1" type="ORF">GUJ93_ZPchr0010g11204</name>
</gene>
<accession>A0A8J5WI12</accession>
<dbReference type="AlphaFoldDB" id="A0A8J5WI12"/>
<dbReference type="EMBL" id="JAAALK010000082">
    <property type="protein sequence ID" value="KAG8088742.1"/>
    <property type="molecule type" value="Genomic_DNA"/>
</dbReference>
<evidence type="ECO:0000313" key="2">
    <source>
        <dbReference type="Proteomes" id="UP000729402"/>
    </source>
</evidence>
<dbReference type="Proteomes" id="UP000729402">
    <property type="component" value="Unassembled WGS sequence"/>
</dbReference>
<organism evidence="1 2">
    <name type="scientific">Zizania palustris</name>
    <name type="common">Northern wild rice</name>
    <dbReference type="NCBI Taxonomy" id="103762"/>
    <lineage>
        <taxon>Eukaryota</taxon>
        <taxon>Viridiplantae</taxon>
        <taxon>Streptophyta</taxon>
        <taxon>Embryophyta</taxon>
        <taxon>Tracheophyta</taxon>
        <taxon>Spermatophyta</taxon>
        <taxon>Magnoliopsida</taxon>
        <taxon>Liliopsida</taxon>
        <taxon>Poales</taxon>
        <taxon>Poaceae</taxon>
        <taxon>BOP clade</taxon>
        <taxon>Oryzoideae</taxon>
        <taxon>Oryzeae</taxon>
        <taxon>Zizaniinae</taxon>
        <taxon>Zizania</taxon>
    </lineage>
</organism>
<name>A0A8J5WI12_ZIZPA</name>
<proteinExistence type="predicted"/>
<reference evidence="1" key="2">
    <citation type="submission" date="2021-02" db="EMBL/GenBank/DDBJ databases">
        <authorList>
            <person name="Kimball J.A."/>
            <person name="Haas M.W."/>
            <person name="Macchietto M."/>
            <person name="Kono T."/>
            <person name="Duquette J."/>
            <person name="Shao M."/>
        </authorList>
    </citation>
    <scope>NUCLEOTIDE SEQUENCE</scope>
    <source>
        <tissue evidence="1">Fresh leaf tissue</tissue>
    </source>
</reference>
<keyword evidence="2" id="KW-1185">Reference proteome</keyword>
<comment type="caution">
    <text evidence="1">The sequence shown here is derived from an EMBL/GenBank/DDBJ whole genome shotgun (WGS) entry which is preliminary data.</text>
</comment>
<protein>
    <submittedName>
        <fullName evidence="1">Uncharacterized protein</fullName>
    </submittedName>
</protein>
<evidence type="ECO:0000313" key="1">
    <source>
        <dbReference type="EMBL" id="KAG8088742.1"/>
    </source>
</evidence>